<gene>
    <name evidence="3" type="ORF">SAMN06296036_13426</name>
</gene>
<dbReference type="OrthoDB" id="5292407at2"/>
<accession>A0A1Y6CNH2</accession>
<feature type="region of interest" description="Disordered" evidence="2">
    <location>
        <begin position="28"/>
        <end position="93"/>
    </location>
</feature>
<protein>
    <submittedName>
        <fullName evidence="3">Uncharacterized protein YjbI, contains pentapeptide repeats</fullName>
    </submittedName>
</protein>
<dbReference type="STRING" id="1513793.SAMN06296036_13426"/>
<dbReference type="Gene3D" id="2.160.20.80">
    <property type="entry name" value="E3 ubiquitin-protein ligase SopA"/>
    <property type="match status" value="2"/>
</dbReference>
<evidence type="ECO:0000256" key="1">
    <source>
        <dbReference type="ARBA" id="ARBA00022737"/>
    </source>
</evidence>
<dbReference type="RefSeq" id="WP_132325786.1">
    <property type="nucleotide sequence ID" value="NZ_FWZT01000034.1"/>
</dbReference>
<proteinExistence type="predicted"/>
<dbReference type="EMBL" id="FWZT01000034">
    <property type="protein sequence ID" value="SMF79981.1"/>
    <property type="molecule type" value="Genomic_DNA"/>
</dbReference>
<dbReference type="AlphaFoldDB" id="A0A1Y6CNH2"/>
<dbReference type="SUPFAM" id="SSF141571">
    <property type="entry name" value="Pentapeptide repeat-like"/>
    <property type="match status" value="1"/>
</dbReference>
<evidence type="ECO:0000313" key="4">
    <source>
        <dbReference type="Proteomes" id="UP000192907"/>
    </source>
</evidence>
<name>A0A1Y6CNH2_9BACT</name>
<dbReference type="Pfam" id="PF00805">
    <property type="entry name" value="Pentapeptide"/>
    <property type="match status" value="3"/>
</dbReference>
<dbReference type="PANTHER" id="PTHR47485">
    <property type="entry name" value="THYLAKOID LUMENAL 17.4 KDA PROTEIN, CHLOROPLASTIC"/>
    <property type="match status" value="1"/>
</dbReference>
<sequence>MKYFAIAICLLLAVIYHVQKTQEGQNEVIVQRSSPEPAYAEETNETEVKDETTNRADPAPPTGTPMSAKRRPVKRIRDAQPSKQAKPTEDFSPTDLNQLVEFGQCPKCNLQGADLSGLDLALVDLKEANLKGANLTGANLKDADLEGANLEGADLTETSLVQTSLKGANLSGARLVYSDLTYGDAAGANFSGADFTGTKLIDLHMDGTNLSGANLSGVDATGVTLKETIFDETTKLQGTILHDNRDFNWKSLSRRQQCEADIIAEGFIPECP</sequence>
<evidence type="ECO:0000313" key="3">
    <source>
        <dbReference type="EMBL" id="SMF79981.1"/>
    </source>
</evidence>
<evidence type="ECO:0000256" key="2">
    <source>
        <dbReference type="SAM" id="MobiDB-lite"/>
    </source>
</evidence>
<keyword evidence="4" id="KW-1185">Reference proteome</keyword>
<keyword evidence="1" id="KW-0677">Repeat</keyword>
<organism evidence="3 4">
    <name type="scientific">Pseudobacteriovorax antillogorgiicola</name>
    <dbReference type="NCBI Taxonomy" id="1513793"/>
    <lineage>
        <taxon>Bacteria</taxon>
        <taxon>Pseudomonadati</taxon>
        <taxon>Bdellovibrionota</taxon>
        <taxon>Oligoflexia</taxon>
        <taxon>Oligoflexales</taxon>
        <taxon>Pseudobacteriovoracaceae</taxon>
        <taxon>Pseudobacteriovorax</taxon>
    </lineage>
</organism>
<dbReference type="InterPro" id="IPR001646">
    <property type="entry name" value="5peptide_repeat"/>
</dbReference>
<dbReference type="Proteomes" id="UP000192907">
    <property type="component" value="Unassembled WGS sequence"/>
</dbReference>
<reference evidence="4" key="1">
    <citation type="submission" date="2017-04" db="EMBL/GenBank/DDBJ databases">
        <authorList>
            <person name="Varghese N."/>
            <person name="Submissions S."/>
        </authorList>
    </citation>
    <scope>NUCLEOTIDE SEQUENCE [LARGE SCALE GENOMIC DNA]</scope>
    <source>
        <strain evidence="4">RKEM611</strain>
    </source>
</reference>
<dbReference type="PANTHER" id="PTHR47485:SF1">
    <property type="entry name" value="THYLAKOID LUMENAL 17.4 KDA PROTEIN, CHLOROPLASTIC"/>
    <property type="match status" value="1"/>
</dbReference>